<feature type="domain" description="AMP-dependent synthetase/ligase" evidence="1">
    <location>
        <begin position="1"/>
        <end position="332"/>
    </location>
</feature>
<dbReference type="PANTHER" id="PTHR45527:SF1">
    <property type="entry name" value="FATTY ACID SYNTHASE"/>
    <property type="match status" value="1"/>
</dbReference>
<evidence type="ECO:0000313" key="3">
    <source>
        <dbReference type="Proteomes" id="UP000675554"/>
    </source>
</evidence>
<dbReference type="GO" id="GO:0031177">
    <property type="term" value="F:phosphopantetheine binding"/>
    <property type="evidence" value="ECO:0007669"/>
    <property type="project" value="TreeGrafter"/>
</dbReference>
<dbReference type="Gene3D" id="3.40.50.12780">
    <property type="entry name" value="N-terminal domain of ligase-like"/>
    <property type="match status" value="1"/>
</dbReference>
<accession>A0A8T4IL09</accession>
<dbReference type="PROSITE" id="PS00455">
    <property type="entry name" value="AMP_BINDING"/>
    <property type="match status" value="1"/>
</dbReference>
<dbReference type="NCBIfam" id="TIGR01733">
    <property type="entry name" value="AA-adenyl-dom"/>
    <property type="match status" value="1"/>
</dbReference>
<dbReference type="GO" id="GO:0044550">
    <property type="term" value="P:secondary metabolite biosynthetic process"/>
    <property type="evidence" value="ECO:0007669"/>
    <property type="project" value="TreeGrafter"/>
</dbReference>
<keyword evidence="3" id="KW-1185">Reference proteome</keyword>
<dbReference type="Gene3D" id="3.30.300.30">
    <property type="match status" value="1"/>
</dbReference>
<dbReference type="Proteomes" id="UP000675554">
    <property type="component" value="Unassembled WGS sequence"/>
</dbReference>
<organism evidence="2 3">
    <name type="scientific">Streptomyces daliensis</name>
    <dbReference type="NCBI Taxonomy" id="299421"/>
    <lineage>
        <taxon>Bacteria</taxon>
        <taxon>Bacillati</taxon>
        <taxon>Actinomycetota</taxon>
        <taxon>Actinomycetes</taxon>
        <taxon>Kitasatosporales</taxon>
        <taxon>Streptomycetaceae</taxon>
        <taxon>Streptomyces</taxon>
    </lineage>
</organism>
<dbReference type="InterPro" id="IPR045851">
    <property type="entry name" value="AMP-bd_C_sf"/>
</dbReference>
<dbReference type="Pfam" id="PF00501">
    <property type="entry name" value="AMP-binding"/>
    <property type="match status" value="1"/>
</dbReference>
<reference evidence="2" key="1">
    <citation type="submission" date="2021-04" db="EMBL/GenBank/DDBJ databases">
        <title>Sequencing of actinobacteria type strains.</title>
        <authorList>
            <person name="Nguyen G.-S."/>
            <person name="Wentzel A."/>
        </authorList>
    </citation>
    <scope>NUCLEOTIDE SEQUENCE</scope>
    <source>
        <strain evidence="2">DSM 42095</strain>
    </source>
</reference>
<comment type="caution">
    <text evidence="2">The sequence shown here is derived from an EMBL/GenBank/DDBJ whole genome shotgun (WGS) entry which is preliminary data.</text>
</comment>
<protein>
    <submittedName>
        <fullName evidence="2">Amino acid adenylation domain-containing protein</fullName>
    </submittedName>
</protein>
<dbReference type="SUPFAM" id="SSF56801">
    <property type="entry name" value="Acetyl-CoA synthetase-like"/>
    <property type="match status" value="1"/>
</dbReference>
<evidence type="ECO:0000259" key="1">
    <source>
        <dbReference type="Pfam" id="PF00501"/>
    </source>
</evidence>
<gene>
    <name evidence="2" type="ORF">KDA82_08200</name>
</gene>
<dbReference type="InterPro" id="IPR020845">
    <property type="entry name" value="AMP-binding_CS"/>
</dbReference>
<name>A0A8T4IL09_9ACTN</name>
<sequence>MSYGELAQRAQAVCDIVLAHDVAPGGVVGLCAPPSADFLAGVLGVLQAGCTWLPLDPQLPPARRAAMVDDAAAALLLTGPQGWNARAVGLPEAELASVCRERCRSNATPTSRTSLDDVAYVLFTSGSTGRPKGVRGINRGVLNVLDDIQDKAELRPADRCAWWCNPSFDVSIYECFSALLQGCELLIPDPALRADADAYTRWLAAQSVRGAYVPGFMLPALLERAQARDAEPRLALTRLLVGVEPIAADLLTDLTTALPGLRILNGYGPTEASICATLHVVDARETSQHAVAPIGRPVRGIMADVLDEKGDPVHSGEVGELHLGGANVVPGYVDPDLTADRFSHRASAGQECSRRYRTGDLVREISGQELMFVGRVDDQVKIRGNRVEPEEVRKALLTHPKLSIPPSPCGNTAPTTGAWSLTWWQAPTAHWIPPACGSTSHPLCPRP</sequence>
<evidence type="ECO:0000313" key="2">
    <source>
        <dbReference type="EMBL" id="MBR7672996.1"/>
    </source>
</evidence>
<dbReference type="GO" id="GO:0005737">
    <property type="term" value="C:cytoplasm"/>
    <property type="evidence" value="ECO:0007669"/>
    <property type="project" value="TreeGrafter"/>
</dbReference>
<dbReference type="InterPro" id="IPR010071">
    <property type="entry name" value="AA_adenyl_dom"/>
</dbReference>
<dbReference type="PANTHER" id="PTHR45527">
    <property type="entry name" value="NONRIBOSOMAL PEPTIDE SYNTHETASE"/>
    <property type="match status" value="1"/>
</dbReference>
<dbReference type="InterPro" id="IPR000873">
    <property type="entry name" value="AMP-dep_synth/lig_dom"/>
</dbReference>
<dbReference type="GO" id="GO:0043041">
    <property type="term" value="P:amino acid activation for nonribosomal peptide biosynthetic process"/>
    <property type="evidence" value="ECO:0007669"/>
    <property type="project" value="TreeGrafter"/>
</dbReference>
<dbReference type="AlphaFoldDB" id="A0A8T4IL09"/>
<dbReference type="InterPro" id="IPR042099">
    <property type="entry name" value="ANL_N_sf"/>
</dbReference>
<proteinExistence type="predicted"/>
<dbReference type="EMBL" id="JAGSMN010000151">
    <property type="protein sequence ID" value="MBR7672996.1"/>
    <property type="molecule type" value="Genomic_DNA"/>
</dbReference>